<dbReference type="Proteomes" id="UP000829196">
    <property type="component" value="Unassembled WGS sequence"/>
</dbReference>
<feature type="compositionally biased region" description="Low complexity" evidence="1">
    <location>
        <begin position="196"/>
        <end position="209"/>
    </location>
</feature>
<evidence type="ECO:0000313" key="2">
    <source>
        <dbReference type="EMBL" id="KAI0496741.1"/>
    </source>
</evidence>
<name>A0A8T3AL88_DENNO</name>
<organism evidence="2 3">
    <name type="scientific">Dendrobium nobile</name>
    <name type="common">Orchid</name>
    <dbReference type="NCBI Taxonomy" id="94219"/>
    <lineage>
        <taxon>Eukaryota</taxon>
        <taxon>Viridiplantae</taxon>
        <taxon>Streptophyta</taxon>
        <taxon>Embryophyta</taxon>
        <taxon>Tracheophyta</taxon>
        <taxon>Spermatophyta</taxon>
        <taxon>Magnoliopsida</taxon>
        <taxon>Liliopsida</taxon>
        <taxon>Asparagales</taxon>
        <taxon>Orchidaceae</taxon>
        <taxon>Epidendroideae</taxon>
        <taxon>Malaxideae</taxon>
        <taxon>Dendrobiinae</taxon>
        <taxon>Dendrobium</taxon>
    </lineage>
</organism>
<accession>A0A8T3AL88</accession>
<feature type="compositionally biased region" description="Basic and acidic residues" evidence="1">
    <location>
        <begin position="216"/>
        <end position="232"/>
    </location>
</feature>
<dbReference type="EMBL" id="JAGYWB010000016">
    <property type="protein sequence ID" value="KAI0496741.1"/>
    <property type="molecule type" value="Genomic_DNA"/>
</dbReference>
<dbReference type="AlphaFoldDB" id="A0A8T3AL88"/>
<evidence type="ECO:0000256" key="1">
    <source>
        <dbReference type="SAM" id="MobiDB-lite"/>
    </source>
</evidence>
<protein>
    <recommendedName>
        <fullName evidence="4">Retrotransposon gag domain-containing protein</fullName>
    </recommendedName>
</protein>
<feature type="region of interest" description="Disordered" evidence="1">
    <location>
        <begin position="69"/>
        <end position="105"/>
    </location>
</feature>
<evidence type="ECO:0000313" key="3">
    <source>
        <dbReference type="Proteomes" id="UP000829196"/>
    </source>
</evidence>
<feature type="region of interest" description="Disordered" evidence="1">
    <location>
        <begin position="187"/>
        <end position="232"/>
    </location>
</feature>
<comment type="caution">
    <text evidence="2">The sequence shown here is derived from an EMBL/GenBank/DDBJ whole genome shotgun (WGS) entry which is preliminary data.</text>
</comment>
<proteinExistence type="predicted"/>
<feature type="compositionally biased region" description="Basic and acidic residues" evidence="1">
    <location>
        <begin position="69"/>
        <end position="98"/>
    </location>
</feature>
<reference evidence="2" key="1">
    <citation type="journal article" date="2022" name="Front. Genet.">
        <title>Chromosome-Scale Assembly of the Dendrobium nobile Genome Provides Insights Into the Molecular Mechanism of the Biosynthesis of the Medicinal Active Ingredient of Dendrobium.</title>
        <authorList>
            <person name="Xu Q."/>
            <person name="Niu S.-C."/>
            <person name="Li K.-L."/>
            <person name="Zheng P.-J."/>
            <person name="Zhang X.-J."/>
            <person name="Jia Y."/>
            <person name="Liu Y."/>
            <person name="Niu Y.-X."/>
            <person name="Yu L.-H."/>
            <person name="Chen D.-F."/>
            <person name="Zhang G.-Q."/>
        </authorList>
    </citation>
    <scope>NUCLEOTIDE SEQUENCE</scope>
    <source>
        <tissue evidence="2">Leaf</tissue>
    </source>
</reference>
<sequence length="401" mass="46500">MQYEAEFTALARYASHLIPTAEEKCYRFLHGLNRELRHPLVPFRIHEFFELVERARLIEIDLTTPVSKHDDIRRRRDEVRRDESCRDRDREKRSRYGDSKGSALGSASVVSSGGFSACIHCGRRHAGLGGRTDSGIGQQRMIGSRAYTERSVNRMIDRADRDGQRETVAPRPPALPLVVPCIYSLQHHEDQQRPESSTGSSWTMSRSSRPINVKLSSEEDRPGRYLDRPRTIRNDKNPESWGFYRPRSNKYRPEKSSWTIGFCSHRPGRWADWPGRSVREREGIKEKNQISEPVERFSSVAAVERIVDLAGLRTLFLFSEMLSFDRFTLRIVRAREQEIEVDQDPQEREREGIKEKSQILEPAERFSSIAAVERIVDLAVRAREQEIEVDQDHQVFVLLEI</sequence>
<gene>
    <name evidence="2" type="ORF">KFK09_023065</name>
</gene>
<evidence type="ECO:0008006" key="4">
    <source>
        <dbReference type="Google" id="ProtNLM"/>
    </source>
</evidence>
<keyword evidence="3" id="KW-1185">Reference proteome</keyword>